<dbReference type="VEuPathDB" id="VectorBase:AMEM014762"/>
<accession>A0A182VGV9</accession>
<organism evidence="2 3">
    <name type="scientific">Anopheles merus</name>
    <name type="common">Mosquito</name>
    <dbReference type="NCBI Taxonomy" id="30066"/>
    <lineage>
        <taxon>Eukaryota</taxon>
        <taxon>Metazoa</taxon>
        <taxon>Ecdysozoa</taxon>
        <taxon>Arthropoda</taxon>
        <taxon>Hexapoda</taxon>
        <taxon>Insecta</taxon>
        <taxon>Pterygota</taxon>
        <taxon>Neoptera</taxon>
        <taxon>Endopterygota</taxon>
        <taxon>Diptera</taxon>
        <taxon>Nematocera</taxon>
        <taxon>Culicoidea</taxon>
        <taxon>Culicidae</taxon>
        <taxon>Anophelinae</taxon>
        <taxon>Anopheles</taxon>
    </lineage>
</organism>
<feature type="transmembrane region" description="Helical" evidence="1">
    <location>
        <begin position="46"/>
        <end position="65"/>
    </location>
</feature>
<keyword evidence="3" id="KW-1185">Reference proteome</keyword>
<reference evidence="2" key="1">
    <citation type="submission" date="2020-05" db="UniProtKB">
        <authorList>
            <consortium name="EnsemblMetazoa"/>
        </authorList>
    </citation>
    <scope>IDENTIFICATION</scope>
    <source>
        <strain evidence="2">MAF</strain>
    </source>
</reference>
<dbReference type="Proteomes" id="UP000075903">
    <property type="component" value="Unassembled WGS sequence"/>
</dbReference>
<proteinExistence type="predicted"/>
<keyword evidence="1" id="KW-0472">Membrane</keyword>
<dbReference type="EnsemblMetazoa" id="AMEM014762-RA">
    <property type="protein sequence ID" value="AMEM014762-PA"/>
    <property type="gene ID" value="AMEM014762"/>
</dbReference>
<evidence type="ECO:0000256" key="1">
    <source>
        <dbReference type="SAM" id="Phobius"/>
    </source>
</evidence>
<evidence type="ECO:0000313" key="3">
    <source>
        <dbReference type="Proteomes" id="UP000075903"/>
    </source>
</evidence>
<keyword evidence="1" id="KW-1133">Transmembrane helix</keyword>
<protein>
    <submittedName>
        <fullName evidence="2">Uncharacterized protein</fullName>
    </submittedName>
</protein>
<evidence type="ECO:0000313" key="2">
    <source>
        <dbReference type="EnsemblMetazoa" id="AMEM014762-PA"/>
    </source>
</evidence>
<sequence>MVSCPGWNRSRLLWVFCEAFGPDHFVHISDMHGTMRSMPCHAAQRLVSLPLLVVLLLALVVLWLASDYDCSIHRRTKAMRALLRMGNSFSAGKLSFIPPVISPYDDPIGWPALLAAVSVASDALFVTS</sequence>
<name>A0A182VGV9_ANOME</name>
<keyword evidence="1" id="KW-0812">Transmembrane</keyword>
<dbReference type="AlphaFoldDB" id="A0A182VGV9"/>